<proteinExistence type="inferred from homology"/>
<dbReference type="PANTHER" id="PTHR12714">
    <property type="entry name" value="PROTEIN-S ISOPRENYLCYSTEINE O-METHYLTRANSFERASE"/>
    <property type="match status" value="1"/>
</dbReference>
<keyword evidence="7" id="KW-1185">Reference proteome</keyword>
<keyword evidence="5" id="KW-0489">Methyltransferase</keyword>
<comment type="subcellular location">
    <subcellularLocation>
        <location evidence="5">Endoplasmic reticulum membrane</location>
        <topology evidence="5">Multi-pass membrane protein</topology>
    </subcellularLocation>
    <subcellularLocation>
        <location evidence="1">Membrane</location>
        <topology evidence="1">Multi-pass membrane protein</topology>
    </subcellularLocation>
</comment>
<evidence type="ECO:0000313" key="6">
    <source>
        <dbReference type="EMBL" id="KAI7838976.1"/>
    </source>
</evidence>
<protein>
    <recommendedName>
        <fullName evidence="5">Protein-S-isoprenylcysteine O-methyltransferase</fullName>
        <ecNumber evidence="5">2.1.1.100</ecNumber>
    </recommendedName>
</protein>
<dbReference type="EMBL" id="JADXDR010000110">
    <property type="protein sequence ID" value="KAI7838976.1"/>
    <property type="molecule type" value="Genomic_DNA"/>
</dbReference>
<evidence type="ECO:0000256" key="5">
    <source>
        <dbReference type="RuleBase" id="RU362022"/>
    </source>
</evidence>
<gene>
    <name evidence="6" type="ORF">COHA_007262</name>
</gene>
<dbReference type="Proteomes" id="UP001205105">
    <property type="component" value="Unassembled WGS sequence"/>
</dbReference>
<evidence type="ECO:0000256" key="2">
    <source>
        <dbReference type="ARBA" id="ARBA00022692"/>
    </source>
</evidence>
<reference evidence="6" key="1">
    <citation type="submission" date="2020-11" db="EMBL/GenBank/DDBJ databases">
        <title>Chlorella ohadii genome sequencing and assembly.</title>
        <authorList>
            <person name="Murik O."/>
            <person name="Treves H."/>
            <person name="Kedem I."/>
            <person name="Shotland Y."/>
            <person name="Kaplan A."/>
        </authorList>
    </citation>
    <scope>NUCLEOTIDE SEQUENCE</scope>
    <source>
        <strain evidence="6">1</strain>
    </source>
</reference>
<comment type="catalytic activity">
    <reaction evidence="5">
        <text>[protein]-C-terminal S-[(2E,6E)-farnesyl]-L-cysteine + S-adenosyl-L-methionine = [protein]-C-terminal S-[(2E,6E)-farnesyl]-L-cysteine methyl ester + S-adenosyl-L-homocysteine</text>
        <dbReference type="Rhea" id="RHEA:21672"/>
        <dbReference type="Rhea" id="RHEA-COMP:12125"/>
        <dbReference type="Rhea" id="RHEA-COMP:12126"/>
        <dbReference type="ChEBI" id="CHEBI:57856"/>
        <dbReference type="ChEBI" id="CHEBI:59789"/>
        <dbReference type="ChEBI" id="CHEBI:90510"/>
        <dbReference type="ChEBI" id="CHEBI:90511"/>
        <dbReference type="EC" id="2.1.1.100"/>
    </reaction>
</comment>
<evidence type="ECO:0000256" key="3">
    <source>
        <dbReference type="ARBA" id="ARBA00022989"/>
    </source>
</evidence>
<evidence type="ECO:0000256" key="4">
    <source>
        <dbReference type="ARBA" id="ARBA00023136"/>
    </source>
</evidence>
<comment type="similarity">
    <text evidence="5">Belongs to the class VI-like SAM-binding methyltransferase superfamily. Isoprenylcysteine carboxyl methyltransferase family.</text>
</comment>
<keyword evidence="5" id="KW-0256">Endoplasmic reticulum</keyword>
<dbReference type="GO" id="GO:0032259">
    <property type="term" value="P:methylation"/>
    <property type="evidence" value="ECO:0007669"/>
    <property type="project" value="UniProtKB-KW"/>
</dbReference>
<evidence type="ECO:0000313" key="7">
    <source>
        <dbReference type="Proteomes" id="UP001205105"/>
    </source>
</evidence>
<keyword evidence="5" id="KW-0949">S-adenosyl-L-methionine</keyword>
<keyword evidence="4 5" id="KW-0472">Membrane</keyword>
<dbReference type="EC" id="2.1.1.100" evidence="5"/>
<evidence type="ECO:0000256" key="1">
    <source>
        <dbReference type="ARBA" id="ARBA00004141"/>
    </source>
</evidence>
<organism evidence="6 7">
    <name type="scientific">Chlorella ohadii</name>
    <dbReference type="NCBI Taxonomy" id="2649997"/>
    <lineage>
        <taxon>Eukaryota</taxon>
        <taxon>Viridiplantae</taxon>
        <taxon>Chlorophyta</taxon>
        <taxon>core chlorophytes</taxon>
        <taxon>Trebouxiophyceae</taxon>
        <taxon>Chlorellales</taxon>
        <taxon>Chlorellaceae</taxon>
        <taxon>Chlorella clade</taxon>
        <taxon>Chlorella</taxon>
    </lineage>
</organism>
<dbReference type="PANTHER" id="PTHR12714:SF9">
    <property type="entry name" value="PROTEIN-S-ISOPRENYLCYSTEINE O-METHYLTRANSFERASE"/>
    <property type="match status" value="1"/>
</dbReference>
<feature type="transmembrane region" description="Helical" evidence="5">
    <location>
        <begin position="169"/>
        <end position="187"/>
    </location>
</feature>
<dbReference type="Gene3D" id="1.20.120.1630">
    <property type="match status" value="1"/>
</dbReference>
<keyword evidence="3 5" id="KW-1133">Transmembrane helix</keyword>
<dbReference type="Pfam" id="PF04140">
    <property type="entry name" value="ICMT"/>
    <property type="match status" value="1"/>
</dbReference>
<feature type="transmembrane region" description="Helical" evidence="5">
    <location>
        <begin position="138"/>
        <end position="157"/>
    </location>
</feature>
<accession>A0AAD5DL83</accession>
<name>A0AAD5DL83_9CHLO</name>
<dbReference type="AlphaFoldDB" id="A0AAD5DL83"/>
<comment type="cofactor">
    <cofactor evidence="5">
        <name>Zn(2+)</name>
        <dbReference type="ChEBI" id="CHEBI:29105"/>
    </cofactor>
    <text evidence="5">Divalent metal cations. Probably Zn(2+).</text>
</comment>
<comment type="caution">
    <text evidence="6">The sequence shown here is derived from an EMBL/GenBank/DDBJ whole genome shotgun (WGS) entry which is preliminary data.</text>
</comment>
<sequence>MPPRARSAGKAVKPSSFHASKAAACVLLAAFVALNCRSPNYLDGSADQRQDAFVGDWHLSIGLNIGLLQLAGSVAWYLLARDSPVHRPWSAGEAAAAVATASGYGIRAWCFATLGRLFTYEVGIRSGHELVSSGPYSLLLHPSYLGTGLLCAGYIWFVGGPRSMLRRPAFSAALAAVGLAVLVLRVANEERVLQAHFGERWAAHAATRWRFIPFLI</sequence>
<dbReference type="GO" id="GO:0004671">
    <property type="term" value="F:protein C-terminal S-isoprenylcysteine carboxyl O-methyltransferase activity"/>
    <property type="evidence" value="ECO:0007669"/>
    <property type="project" value="UniProtKB-EC"/>
</dbReference>
<keyword evidence="2 5" id="KW-0812">Transmembrane</keyword>
<comment type="caution">
    <text evidence="5">Lacks conserved residue(s) required for the propagation of feature annotation.</text>
</comment>
<dbReference type="GO" id="GO:0005789">
    <property type="term" value="C:endoplasmic reticulum membrane"/>
    <property type="evidence" value="ECO:0007669"/>
    <property type="project" value="UniProtKB-SubCell"/>
</dbReference>
<keyword evidence="5" id="KW-0808">Transferase</keyword>
<feature type="transmembrane region" description="Helical" evidence="5">
    <location>
        <begin position="60"/>
        <end position="79"/>
    </location>
</feature>
<dbReference type="InterPro" id="IPR007269">
    <property type="entry name" value="ICMT_MeTrfase"/>
</dbReference>